<feature type="transmembrane region" description="Helical" evidence="5">
    <location>
        <begin position="49"/>
        <end position="68"/>
    </location>
</feature>
<keyword evidence="4 5" id="KW-0472">Membrane</keyword>
<dbReference type="NCBIfam" id="TIGR00997">
    <property type="entry name" value="ispZ"/>
    <property type="match status" value="1"/>
</dbReference>
<dbReference type="InterPro" id="IPR006008">
    <property type="entry name" value="YciB"/>
</dbReference>
<dbReference type="OrthoDB" id="9788219at2"/>
<keyword evidence="7" id="KW-1185">Reference proteome</keyword>
<evidence type="ECO:0000256" key="4">
    <source>
        <dbReference type="ARBA" id="ARBA00023136"/>
    </source>
</evidence>
<gene>
    <name evidence="5" type="primary">yciB</name>
    <name evidence="6" type="ORF">C0Z18_23705</name>
</gene>
<accession>A0A2N7VGN8</accession>
<dbReference type="PANTHER" id="PTHR36917">
    <property type="entry name" value="INTRACELLULAR SEPTATION PROTEIN A-RELATED"/>
    <property type="match status" value="1"/>
</dbReference>
<dbReference type="Pfam" id="PF04279">
    <property type="entry name" value="IspA"/>
    <property type="match status" value="1"/>
</dbReference>
<comment type="subcellular location">
    <subcellularLocation>
        <location evidence="5">Cell inner membrane</location>
        <topology evidence="5">Multi-pass membrane protein</topology>
    </subcellularLocation>
</comment>
<evidence type="ECO:0000313" key="6">
    <source>
        <dbReference type="EMBL" id="PMS16309.1"/>
    </source>
</evidence>
<evidence type="ECO:0000256" key="3">
    <source>
        <dbReference type="ARBA" id="ARBA00022989"/>
    </source>
</evidence>
<dbReference type="Proteomes" id="UP000235616">
    <property type="component" value="Unassembled WGS sequence"/>
</dbReference>
<comment type="caution">
    <text evidence="6">The sequence shown here is derived from an EMBL/GenBank/DDBJ whole genome shotgun (WGS) entry which is preliminary data.</text>
</comment>
<evidence type="ECO:0000256" key="5">
    <source>
        <dbReference type="HAMAP-Rule" id="MF_00189"/>
    </source>
</evidence>
<keyword evidence="5" id="KW-0997">Cell inner membrane</keyword>
<comment type="function">
    <text evidence="5">Plays a role in cell envelope biogenesis, maintenance of cell envelope integrity and membrane homeostasis.</text>
</comment>
<dbReference type="AlphaFoldDB" id="A0A2N7VGN8"/>
<evidence type="ECO:0000256" key="1">
    <source>
        <dbReference type="ARBA" id="ARBA00022475"/>
    </source>
</evidence>
<feature type="transmembrane region" description="Helical" evidence="5">
    <location>
        <begin position="151"/>
        <end position="170"/>
    </location>
</feature>
<organism evidence="6 7">
    <name type="scientific">Trinickia dabaoshanensis</name>
    <dbReference type="NCBI Taxonomy" id="564714"/>
    <lineage>
        <taxon>Bacteria</taxon>
        <taxon>Pseudomonadati</taxon>
        <taxon>Pseudomonadota</taxon>
        <taxon>Betaproteobacteria</taxon>
        <taxon>Burkholderiales</taxon>
        <taxon>Burkholderiaceae</taxon>
        <taxon>Trinickia</taxon>
    </lineage>
</organism>
<dbReference type="GO" id="GO:0005886">
    <property type="term" value="C:plasma membrane"/>
    <property type="evidence" value="ECO:0007669"/>
    <property type="project" value="UniProtKB-SubCell"/>
</dbReference>
<sequence length="178" mass="20327">MKFLFDLFPIILFFVAFKLWGIFTATAVAIAATLLQVAWVAFRHRKVDPMLWVSLGVIVVFGGATLVLHNQKFIQWKPTALYWLFAVGLTVARYGFRKNVIESMMGKQLTLPHAIWDKLNIAWALFFVALGVANLYVVGNFTEAQWVNFKLFGTTGAMVVFIVIQSLWLAKYMKEEEQ</sequence>
<keyword evidence="3 5" id="KW-1133">Transmembrane helix</keyword>
<proteinExistence type="inferred from homology"/>
<dbReference type="RefSeq" id="WP_102647896.1">
    <property type="nucleotide sequence ID" value="NZ_PNYA01000025.1"/>
</dbReference>
<reference evidence="6 7" key="1">
    <citation type="submission" date="2018-01" db="EMBL/GenBank/DDBJ databases">
        <title>Whole genome analyses suggest that Burkholderia sensu lato contains two further novel genera in the rhizoxinica-symbiotica group Mycetohabitans gen. nov., and Trinickia gen. nov.: implications for the evolution of diazotrophy and nodulation in the Burkholderiaceae.</title>
        <authorList>
            <person name="Estrada-de los Santos P."/>
            <person name="Palmer M."/>
            <person name="Chavez-Ramirez B."/>
            <person name="Beukes C."/>
            <person name="Steenkamp E.T."/>
            <person name="Hirsch A.M."/>
            <person name="Manyaka P."/>
            <person name="Maluk M."/>
            <person name="Lafos M."/>
            <person name="Crook M."/>
            <person name="Gross E."/>
            <person name="Simon M.F."/>
            <person name="Bueno dos Reis Junior F."/>
            <person name="Poole P.S."/>
            <person name="Venter S.N."/>
            <person name="James E.K."/>
        </authorList>
    </citation>
    <scope>NUCLEOTIDE SEQUENCE [LARGE SCALE GENOMIC DNA]</scope>
    <source>
        <strain evidence="6 7">GIMN1.004</strain>
    </source>
</reference>
<evidence type="ECO:0000313" key="7">
    <source>
        <dbReference type="Proteomes" id="UP000235616"/>
    </source>
</evidence>
<keyword evidence="1 5" id="KW-1003">Cell membrane</keyword>
<comment type="similarity">
    <text evidence="5">Belongs to the YciB family.</text>
</comment>
<keyword evidence="2 5" id="KW-0812">Transmembrane</keyword>
<feature type="transmembrane region" description="Helical" evidence="5">
    <location>
        <begin position="117"/>
        <end position="139"/>
    </location>
</feature>
<name>A0A2N7VGN8_9BURK</name>
<protein>
    <recommendedName>
        <fullName evidence="5">Inner membrane-spanning protein YciB</fullName>
    </recommendedName>
</protein>
<dbReference type="EMBL" id="PNYA01000025">
    <property type="protein sequence ID" value="PMS16309.1"/>
    <property type="molecule type" value="Genomic_DNA"/>
</dbReference>
<feature type="transmembrane region" description="Helical" evidence="5">
    <location>
        <begin position="80"/>
        <end position="96"/>
    </location>
</feature>
<evidence type="ECO:0000256" key="2">
    <source>
        <dbReference type="ARBA" id="ARBA00022692"/>
    </source>
</evidence>
<dbReference type="NCBIfam" id="NF001325">
    <property type="entry name" value="PRK00259.1-3"/>
    <property type="match status" value="1"/>
</dbReference>
<feature type="transmembrane region" description="Helical" evidence="5">
    <location>
        <begin position="20"/>
        <end position="42"/>
    </location>
</feature>
<dbReference type="PANTHER" id="PTHR36917:SF1">
    <property type="entry name" value="INNER MEMBRANE-SPANNING PROTEIN YCIB"/>
    <property type="match status" value="1"/>
</dbReference>
<dbReference type="HAMAP" id="MF_00189">
    <property type="entry name" value="YciB"/>
    <property type="match status" value="1"/>
</dbReference>